<sequence length="1372" mass="140648">MTAVLAMISDAFSFYRDRKNRGAANGGRRRGWRAVGLMLIAQLALLTGIVPQAQAQAKDQQVKVQLGITPGNPVTVGTRVTLSVSTTAVNGTVYICKAKLCTDINRVAEVQLVNGTAATFYYPGIGTYELTAQFLGTKGYEAATSAPVPLTVTGQYDTTTTLAAPQGTGPYRLPVTVTGIAPATVKKSPTGMVDIVDTSTNNRLGSVSLPGTASNTMALRPIQSVTTGSAPQAVATADFNNDGRPDIAVANYVDRNVQIFLGQAGGAMATTPWVTLPTPNLPISVAAADFNSDGYIDLAAGNAGEVTTWGNNNGDGTFMDPAHNIFNPNFWDYDAPAQNIAVADFDGNGALDFAVAWQSANKGTVPSLAVFSNAGVGNFTVNNIPLPGQPGGTLPKAIATGVFTSSGHFDLIVIYGTPTATVFIGDGSGSFQAKKPDMDTQPVSGESVALADFNADGILDMAMAGIDWGDIGGNTTLGKAMVFQGDGNGGFTKKATAVLGGSMIVANSFVTVGDFNGDGHADLGTLNTDHNNLTNSALQVWLGDGNFGFGSKPSAEVTQRFGGSGIASADFNGDGIADLASADAFSYAIGLPPYFPQGDTATITLGQPSLIQTVTATGVAVDWTGVHEVEAHYEGDDTFALSDSNKQPMGKVGIVLDIDPASVAAGKSVTLTATLTPGLSGTVSFCEAAAKLCTDANRLGEAQVFNGKASITFIPRIGTYSLKAQFAGTNTSVAAASAAQALTVTGQYPTKTTLGKPLGNGPYSIPVTVSSAAPPATPPTGTVEIIDQTNNNVPLGTSSTLSPAGDGVAVQGSTLTAGKAPNSLAGADFNKDGLLDLAVANQTDNNIQIFLAQSGGTFPATPSWTISNVAGAFPVVAGDFTNDGYIDLAVGTTSNISVFTGKGKDGFETAPITTPASNMVAFVVSDFDTSGTLDLAFVTTTSSQIWLGDGAGKFAAKGSPVMIGNNMKRYGGNAAAGDFNNDAIPDLLVPQGGNSRVWVLLGDGTGLFQASPQYTDTGADATVCTVAVADFNHDGNLDFTVGVENYSSDGFVAFYQGQGNGYFIPRPFVTFPGTAWHNVNVTVGDFNADGWADAAAIYFEDNGGKIPILLGSSSQPWTFTPSTIAQVGVFPLSPAVGDFNGDGFSDLAVVNAFDNNVSVELVQPTVTVTASADVPAPAGDPSSGNHEVAGVYSGDTLFEKSPPSNSVGLAPQKLDTTLTVTADPQDSSKAGQPVTLTATFGIKNGDDAQGHDPKGEWVTFTTQNGNVFLGRAQLALDSKTNQYVAILQNVTHLPSGPITITASYPGDAYFNSMTGSLPYTVGQPVPVKVALAVEPAQPQVSAGTQVTLTATVNPTVGGTVYFCKVAAPCTDI</sequence>
<keyword evidence="4" id="KW-1185">Reference proteome</keyword>
<evidence type="ECO:0000259" key="2">
    <source>
        <dbReference type="Pfam" id="PF16640"/>
    </source>
</evidence>
<dbReference type="RefSeq" id="WP_110754795.1">
    <property type="nucleotide sequence ID" value="NZ_QJTF01000044.1"/>
</dbReference>
<evidence type="ECO:0000256" key="1">
    <source>
        <dbReference type="ARBA" id="ARBA00022729"/>
    </source>
</evidence>
<dbReference type="Pfam" id="PF01839">
    <property type="entry name" value="FG-GAP"/>
    <property type="match status" value="1"/>
</dbReference>
<gene>
    <name evidence="3" type="ORF">C7477_1443</name>
</gene>
<dbReference type="Pfam" id="PF13517">
    <property type="entry name" value="FG-GAP_3"/>
    <property type="match status" value="5"/>
</dbReference>
<feature type="non-terminal residue" evidence="3">
    <location>
        <position position="1372"/>
    </location>
</feature>
<reference evidence="3 4" key="1">
    <citation type="submission" date="2018-06" db="EMBL/GenBank/DDBJ databases">
        <title>Genomic Encyclopedia of Type Strains, Phase III (KMG-III): the genomes of soil and plant-associated and newly described type strains.</title>
        <authorList>
            <person name="Whitman W."/>
        </authorList>
    </citation>
    <scope>NUCLEOTIDE SEQUENCE [LARGE SCALE GENOMIC DNA]</scope>
    <source>
        <strain evidence="3 4">ORS 1419</strain>
    </source>
</reference>
<dbReference type="Pfam" id="PF16640">
    <property type="entry name" value="Big_3_5"/>
    <property type="match status" value="1"/>
</dbReference>
<name>A0A318T9X0_9HYPH</name>
<dbReference type="PANTHER" id="PTHR46580:SF4">
    <property type="entry name" value="ATP_GTP-BINDING PROTEIN"/>
    <property type="match status" value="1"/>
</dbReference>
<dbReference type="SUPFAM" id="SSF69318">
    <property type="entry name" value="Integrin alpha N-terminal domain"/>
    <property type="match status" value="3"/>
</dbReference>
<dbReference type="PANTHER" id="PTHR46580">
    <property type="entry name" value="SENSOR KINASE-RELATED"/>
    <property type="match status" value="1"/>
</dbReference>
<organism evidence="3 4">
    <name type="scientific">Phyllobacterium leguminum</name>
    <dbReference type="NCBI Taxonomy" id="314237"/>
    <lineage>
        <taxon>Bacteria</taxon>
        <taxon>Pseudomonadati</taxon>
        <taxon>Pseudomonadota</taxon>
        <taxon>Alphaproteobacteria</taxon>
        <taxon>Hyphomicrobiales</taxon>
        <taxon>Phyllobacteriaceae</taxon>
        <taxon>Phyllobacterium</taxon>
    </lineage>
</organism>
<dbReference type="InterPro" id="IPR032109">
    <property type="entry name" value="Big_3_5"/>
</dbReference>
<protein>
    <submittedName>
        <fullName evidence="3">VCBS repeat protein</fullName>
    </submittedName>
</protein>
<proteinExistence type="predicted"/>
<evidence type="ECO:0000313" key="4">
    <source>
        <dbReference type="Proteomes" id="UP000247454"/>
    </source>
</evidence>
<dbReference type="InterPro" id="IPR028994">
    <property type="entry name" value="Integrin_alpha_N"/>
</dbReference>
<dbReference type="Gene3D" id="2.60.40.10">
    <property type="entry name" value="Immunoglobulins"/>
    <property type="match status" value="2"/>
</dbReference>
<dbReference type="Gene3D" id="2.130.10.130">
    <property type="entry name" value="Integrin alpha, N-terminal"/>
    <property type="match status" value="5"/>
</dbReference>
<accession>A0A318T9X0</accession>
<comment type="caution">
    <text evidence="3">The sequence shown here is derived from an EMBL/GenBank/DDBJ whole genome shotgun (WGS) entry which is preliminary data.</text>
</comment>
<dbReference type="InterPro" id="IPR013783">
    <property type="entry name" value="Ig-like_fold"/>
</dbReference>
<dbReference type="OrthoDB" id="6057489at2"/>
<dbReference type="EMBL" id="QJTF01000044">
    <property type="protein sequence ID" value="PYE85118.1"/>
    <property type="molecule type" value="Genomic_DNA"/>
</dbReference>
<feature type="domain" description="Bacterial Ig-like" evidence="2">
    <location>
        <begin position="659"/>
        <end position="745"/>
    </location>
</feature>
<dbReference type="InterPro" id="IPR013517">
    <property type="entry name" value="FG-GAP"/>
</dbReference>
<evidence type="ECO:0000313" key="3">
    <source>
        <dbReference type="EMBL" id="PYE85118.1"/>
    </source>
</evidence>
<dbReference type="Proteomes" id="UP000247454">
    <property type="component" value="Unassembled WGS sequence"/>
</dbReference>
<keyword evidence="1" id="KW-0732">Signal</keyword>